<keyword evidence="2" id="KW-1185">Reference proteome</keyword>
<dbReference type="Proteomes" id="UP001148629">
    <property type="component" value="Unassembled WGS sequence"/>
</dbReference>
<reference evidence="1" key="1">
    <citation type="submission" date="2022-08" db="EMBL/GenBank/DDBJ databases">
        <title>Genome Sequence of Fusarium decemcellulare.</title>
        <authorList>
            <person name="Buettner E."/>
        </authorList>
    </citation>
    <scope>NUCLEOTIDE SEQUENCE</scope>
    <source>
        <strain evidence="1">Babe19</strain>
    </source>
</reference>
<comment type="caution">
    <text evidence="1">The sequence shown here is derived from an EMBL/GenBank/DDBJ whole genome shotgun (WGS) entry which is preliminary data.</text>
</comment>
<organism evidence="1 2">
    <name type="scientific">Fusarium decemcellulare</name>
    <dbReference type="NCBI Taxonomy" id="57161"/>
    <lineage>
        <taxon>Eukaryota</taxon>
        <taxon>Fungi</taxon>
        <taxon>Dikarya</taxon>
        <taxon>Ascomycota</taxon>
        <taxon>Pezizomycotina</taxon>
        <taxon>Sordariomycetes</taxon>
        <taxon>Hypocreomycetidae</taxon>
        <taxon>Hypocreales</taxon>
        <taxon>Nectriaceae</taxon>
        <taxon>Fusarium</taxon>
        <taxon>Fusarium decemcellulare species complex</taxon>
    </lineage>
</organism>
<proteinExistence type="predicted"/>
<evidence type="ECO:0000313" key="1">
    <source>
        <dbReference type="EMBL" id="KAJ3549620.1"/>
    </source>
</evidence>
<dbReference type="EMBL" id="JANRMS010000018">
    <property type="protein sequence ID" value="KAJ3549620.1"/>
    <property type="molecule type" value="Genomic_DNA"/>
</dbReference>
<gene>
    <name evidence="1" type="ORF">NM208_g413</name>
</gene>
<accession>A0ACC1SZP5</accession>
<protein>
    <submittedName>
        <fullName evidence="1">Uncharacterized protein</fullName>
    </submittedName>
</protein>
<sequence length="232" mass="25877">MANQNLAVACRTVSPALLSVFKAKNTLELILEVIMTAQSFPNKTIFVVAGPAGSGKSTVANYVSEQSAIPYLEGDDFHTPANIAKMHSGIPLTDVDRWDWLITLRNAATEQLKKSNAVIVTCSSSRRKYRDVFRLVPYYDHAVQLCFIYLKVGEEYLQARVKARTGHYMKENMVRSQLEDLEEPAGEEVDAITFDVERNPATICRDVLVRARTILQTGHDSNSGLRHACLSE</sequence>
<evidence type="ECO:0000313" key="2">
    <source>
        <dbReference type="Proteomes" id="UP001148629"/>
    </source>
</evidence>
<name>A0ACC1SZP5_9HYPO</name>